<comment type="caution">
    <text evidence="2">The sequence shown here is derived from an EMBL/GenBank/DDBJ whole genome shotgun (WGS) entry which is preliminary data.</text>
</comment>
<evidence type="ECO:0000259" key="1">
    <source>
        <dbReference type="Pfam" id="PF06742"/>
    </source>
</evidence>
<reference evidence="2 3" key="1">
    <citation type="journal article" date="2019" name="Emerg. Microbes Infect.">
        <title>Comprehensive subspecies identification of 175 nontuberculous mycobacteria species based on 7547 genomic profiles.</title>
        <authorList>
            <person name="Matsumoto Y."/>
            <person name="Kinjo T."/>
            <person name="Motooka D."/>
            <person name="Nabeya D."/>
            <person name="Jung N."/>
            <person name="Uechi K."/>
            <person name="Horii T."/>
            <person name="Iida T."/>
            <person name="Fujita J."/>
            <person name="Nakamura S."/>
        </authorList>
    </citation>
    <scope>NUCLEOTIDE SEQUENCE [LARGE SCALE GENOMIC DNA]</scope>
    <source>
        <strain evidence="2 3">JCM 30726</strain>
    </source>
</reference>
<feature type="domain" description="DUF1214" evidence="1">
    <location>
        <begin position="295"/>
        <end position="367"/>
    </location>
</feature>
<protein>
    <recommendedName>
        <fullName evidence="1">DUF1214 domain-containing protein</fullName>
    </recommendedName>
</protein>
<dbReference type="Proteomes" id="UP000465301">
    <property type="component" value="Unassembled WGS sequence"/>
</dbReference>
<sequence>MAENAREQAQPAWKNPMAWLPHSIAEAALSPGEGPAADLSEGWAHLQERLNAAEHLVRSTPVNKNRLDYGSGMRHLMVLLAVGTDMALRADPDPVLAVTRASMDDIVTWGLECPDCVYLNASLRAGETYRLFGNRGTARYVGLQTMDGIAATANCLVDDLDVEADGRFEAILSADEHEGNWLRLAGDHPTLTVRNFFYDWDTEVPASLRIERVGDEVVPEDRSVDLDASVAQQLYALGDFVYDNLKFFLDFGAMPPANGFIPPMDMTEMGAAAENRPVIGRFELEPDEALILEVQPPEGVYWSLSLGNPWLETIHYGRHQSSLNGHQAVIDPDGIFRAVLSAKDPGVANWLDTAGHSNGAMLLRCVRTQTAPVPSTRVVRVDDVAAALPAETAMTTPDERAQVIAARRRAVHERFYR</sequence>
<dbReference type="InterPro" id="IPR010621">
    <property type="entry name" value="DUF1214"/>
</dbReference>
<proteinExistence type="predicted"/>
<gene>
    <name evidence="2" type="ORF">MTIM_34750</name>
</gene>
<evidence type="ECO:0000313" key="2">
    <source>
        <dbReference type="EMBL" id="GFG97596.1"/>
    </source>
</evidence>
<dbReference type="Pfam" id="PF06742">
    <property type="entry name" value="DUF1214"/>
    <property type="match status" value="1"/>
</dbReference>
<accession>A0A7I9ZA47</accession>
<organism evidence="2 3">
    <name type="scientific">Mycobacterium timonense</name>
    <dbReference type="NCBI Taxonomy" id="701043"/>
    <lineage>
        <taxon>Bacteria</taxon>
        <taxon>Bacillati</taxon>
        <taxon>Actinomycetota</taxon>
        <taxon>Actinomycetes</taxon>
        <taxon>Mycobacteriales</taxon>
        <taxon>Mycobacteriaceae</taxon>
        <taxon>Mycobacterium</taxon>
        <taxon>Mycobacterium avium complex (MAC)</taxon>
    </lineage>
</organism>
<keyword evidence="3" id="KW-1185">Reference proteome</keyword>
<dbReference type="AlphaFoldDB" id="A0A7I9ZA47"/>
<evidence type="ECO:0000313" key="3">
    <source>
        <dbReference type="Proteomes" id="UP000465301"/>
    </source>
</evidence>
<name>A0A7I9ZA47_9MYCO</name>
<dbReference type="EMBL" id="BLLA01000001">
    <property type="protein sequence ID" value="GFG97596.1"/>
    <property type="molecule type" value="Genomic_DNA"/>
</dbReference>